<dbReference type="Pfam" id="PF13302">
    <property type="entry name" value="Acetyltransf_3"/>
    <property type="match status" value="1"/>
</dbReference>
<feature type="domain" description="N-acetyltransferase" evidence="1">
    <location>
        <begin position="10"/>
        <end position="175"/>
    </location>
</feature>
<dbReference type="InterPro" id="IPR000182">
    <property type="entry name" value="GNAT_dom"/>
</dbReference>
<sequence>MRDFFIRDTLFLRPLEPEDLDLLYQWENDTRLWKNGSTLTPFSRFALRQYLADARQDIYQARQLRMMIVEKESNKAAGTIDLYDFDPLNGRAGVGILVDENFRKKGHALQALLCMEDYAFSHLKLRQLYAFVPAGNIPSRALFEKANYEETAVLRDWISLNRSFTDVIVMQKINK</sequence>
<dbReference type="SUPFAM" id="SSF55729">
    <property type="entry name" value="Acyl-CoA N-acyltransferases (Nat)"/>
    <property type="match status" value="1"/>
</dbReference>
<proteinExistence type="predicted"/>
<dbReference type="InterPro" id="IPR016181">
    <property type="entry name" value="Acyl_CoA_acyltransferase"/>
</dbReference>
<dbReference type="PANTHER" id="PTHR43415">
    <property type="entry name" value="SPERMIDINE N(1)-ACETYLTRANSFERASE"/>
    <property type="match status" value="1"/>
</dbReference>
<comment type="caution">
    <text evidence="2">The sequence shown here is derived from an EMBL/GenBank/DDBJ whole genome shotgun (WGS) entry which is preliminary data.</text>
</comment>
<name>A0A644XI74_9ZZZZ</name>
<dbReference type="Gene3D" id="3.40.630.30">
    <property type="match status" value="1"/>
</dbReference>
<dbReference type="AlphaFoldDB" id="A0A644XI74"/>
<evidence type="ECO:0000313" key="2">
    <source>
        <dbReference type="EMBL" id="MPM15920.1"/>
    </source>
</evidence>
<dbReference type="EMBL" id="VSSQ01002522">
    <property type="protein sequence ID" value="MPM15920.1"/>
    <property type="molecule type" value="Genomic_DNA"/>
</dbReference>
<dbReference type="CDD" id="cd04301">
    <property type="entry name" value="NAT_SF"/>
    <property type="match status" value="1"/>
</dbReference>
<organism evidence="2">
    <name type="scientific">bioreactor metagenome</name>
    <dbReference type="NCBI Taxonomy" id="1076179"/>
    <lineage>
        <taxon>unclassified sequences</taxon>
        <taxon>metagenomes</taxon>
        <taxon>ecological metagenomes</taxon>
    </lineage>
</organism>
<gene>
    <name evidence="2" type="ORF">SDC9_62294</name>
</gene>
<protein>
    <recommendedName>
        <fullName evidence="1">N-acetyltransferase domain-containing protein</fullName>
    </recommendedName>
</protein>
<dbReference type="PANTHER" id="PTHR43415:SF3">
    <property type="entry name" value="GNAT-FAMILY ACETYLTRANSFERASE"/>
    <property type="match status" value="1"/>
</dbReference>
<reference evidence="2" key="1">
    <citation type="submission" date="2019-08" db="EMBL/GenBank/DDBJ databases">
        <authorList>
            <person name="Kucharzyk K."/>
            <person name="Murdoch R.W."/>
            <person name="Higgins S."/>
            <person name="Loffler F."/>
        </authorList>
    </citation>
    <scope>NUCLEOTIDE SEQUENCE</scope>
</reference>
<accession>A0A644XI74</accession>
<evidence type="ECO:0000259" key="1">
    <source>
        <dbReference type="PROSITE" id="PS51186"/>
    </source>
</evidence>
<dbReference type="GO" id="GO:0016747">
    <property type="term" value="F:acyltransferase activity, transferring groups other than amino-acyl groups"/>
    <property type="evidence" value="ECO:0007669"/>
    <property type="project" value="InterPro"/>
</dbReference>
<dbReference type="PROSITE" id="PS51186">
    <property type="entry name" value="GNAT"/>
    <property type="match status" value="1"/>
</dbReference>